<dbReference type="SUPFAM" id="SSF52047">
    <property type="entry name" value="RNI-like"/>
    <property type="match status" value="1"/>
</dbReference>
<reference evidence="2" key="2">
    <citation type="submission" date="2020-11" db="EMBL/GenBank/DDBJ databases">
        <authorList>
            <person name="McCartney M.A."/>
            <person name="Auch B."/>
            <person name="Kono T."/>
            <person name="Mallez S."/>
            <person name="Becker A."/>
            <person name="Gohl D.M."/>
            <person name="Silverstein K.A.T."/>
            <person name="Koren S."/>
            <person name="Bechman K.B."/>
            <person name="Herman A."/>
            <person name="Abrahante J.E."/>
            <person name="Garbe J."/>
        </authorList>
    </citation>
    <scope>NUCLEOTIDE SEQUENCE</scope>
    <source>
        <strain evidence="2">Duluth1</strain>
        <tissue evidence="2">Whole animal</tissue>
    </source>
</reference>
<gene>
    <name evidence="2" type="ORF">DPMN_015790</name>
</gene>
<reference evidence="2" key="1">
    <citation type="journal article" date="2019" name="bioRxiv">
        <title>The Genome of the Zebra Mussel, Dreissena polymorpha: A Resource for Invasive Species Research.</title>
        <authorList>
            <person name="McCartney M.A."/>
            <person name="Auch B."/>
            <person name="Kono T."/>
            <person name="Mallez S."/>
            <person name="Zhang Y."/>
            <person name="Obille A."/>
            <person name="Becker A."/>
            <person name="Abrahante J.E."/>
            <person name="Garbe J."/>
            <person name="Badalamenti J.P."/>
            <person name="Herman A."/>
            <person name="Mangelson H."/>
            <person name="Liachko I."/>
            <person name="Sullivan S."/>
            <person name="Sone E.D."/>
            <person name="Koren S."/>
            <person name="Silverstein K.A.T."/>
            <person name="Beckman K.B."/>
            <person name="Gohl D.M."/>
        </authorList>
    </citation>
    <scope>NUCLEOTIDE SEQUENCE</scope>
    <source>
        <strain evidence="2">Duluth1</strain>
        <tissue evidence="2">Whole animal</tissue>
    </source>
</reference>
<accession>A0A9D4NC43</accession>
<dbReference type="EMBL" id="JAIWYP010000001">
    <property type="protein sequence ID" value="KAH3891685.1"/>
    <property type="molecule type" value="Genomic_DNA"/>
</dbReference>
<evidence type="ECO:0000313" key="3">
    <source>
        <dbReference type="Proteomes" id="UP000828390"/>
    </source>
</evidence>
<keyword evidence="3" id="KW-1185">Reference proteome</keyword>
<dbReference type="InterPro" id="IPR006553">
    <property type="entry name" value="Leu-rich_rpt_Cys-con_subtyp"/>
</dbReference>
<protein>
    <recommendedName>
        <fullName evidence="4">F-box domain-containing protein</fullName>
    </recommendedName>
</protein>
<dbReference type="AlphaFoldDB" id="A0A9D4NC43"/>
<evidence type="ECO:0000256" key="1">
    <source>
        <dbReference type="ARBA" id="ARBA00022786"/>
    </source>
</evidence>
<evidence type="ECO:0000313" key="2">
    <source>
        <dbReference type="EMBL" id="KAH3891685.1"/>
    </source>
</evidence>
<proteinExistence type="predicted"/>
<comment type="caution">
    <text evidence="2">The sequence shown here is derived from an EMBL/GenBank/DDBJ whole genome shotgun (WGS) entry which is preliminary data.</text>
</comment>
<dbReference type="GO" id="GO:0031146">
    <property type="term" value="P:SCF-dependent proteasomal ubiquitin-dependent protein catabolic process"/>
    <property type="evidence" value="ECO:0007669"/>
    <property type="project" value="TreeGrafter"/>
</dbReference>
<sequence length="526" mass="59564">MMRPVVNEKYETTITNNQEPRFTFFQDDASTLSAGVDILLDEILIHVFSMLSWKERLGIERVCWRWKHLVQRTWINIKHLSFKRVFKAFLGLTDRTLDCILMRCGAYLDTLDLSASPRMVTTFAMDIIGKHCSCLKNLDLTAVNVTDVSLRNLASKCTHLCSLILTRCLLVTDKGVGHILQFCKMLSHLDLAEIPLLTGKCFKHKSKEHRCLKAIVLTKCHKLNDYGLGQLLSECTELEELYISNCPHLSPAIMHKLFKNLNNLRVFVASGINLGEHGDEYIGCMQQLEHVDLSFSRHVLDTTIISLVQNARNIRVLDISGCSSLTDAGVISLAHLRKLQRLSVSYLPNSVSSESIDRIVQNGQLHALVAQATKCVTDEVIISLATLCPCVEYVDVSGCFQITARIFEAFRMDSSVQRQAKIELKLGGTAIDWESYQVDWVSGFSHLDVSMHNLAINALRPDMDIILPSYDDDDGWEEGEDFAPHLPVEAYQPDNVDIDDDWDEDYYGDGFLENDDPLEQEQWNMS</sequence>
<dbReference type="SUPFAM" id="SSF81383">
    <property type="entry name" value="F-box domain"/>
    <property type="match status" value="1"/>
</dbReference>
<dbReference type="SMART" id="SM00367">
    <property type="entry name" value="LRR_CC"/>
    <property type="match status" value="5"/>
</dbReference>
<organism evidence="2 3">
    <name type="scientific">Dreissena polymorpha</name>
    <name type="common">Zebra mussel</name>
    <name type="synonym">Mytilus polymorpha</name>
    <dbReference type="NCBI Taxonomy" id="45954"/>
    <lineage>
        <taxon>Eukaryota</taxon>
        <taxon>Metazoa</taxon>
        <taxon>Spiralia</taxon>
        <taxon>Lophotrochozoa</taxon>
        <taxon>Mollusca</taxon>
        <taxon>Bivalvia</taxon>
        <taxon>Autobranchia</taxon>
        <taxon>Heteroconchia</taxon>
        <taxon>Euheterodonta</taxon>
        <taxon>Imparidentia</taxon>
        <taxon>Neoheterodontei</taxon>
        <taxon>Myida</taxon>
        <taxon>Dreissenoidea</taxon>
        <taxon>Dreissenidae</taxon>
        <taxon>Dreissena</taxon>
    </lineage>
</organism>
<dbReference type="Proteomes" id="UP000828390">
    <property type="component" value="Unassembled WGS sequence"/>
</dbReference>
<keyword evidence="1" id="KW-0833">Ubl conjugation pathway</keyword>
<dbReference type="InterPro" id="IPR032675">
    <property type="entry name" value="LRR_dom_sf"/>
</dbReference>
<dbReference type="Gene3D" id="3.80.10.10">
    <property type="entry name" value="Ribonuclease Inhibitor"/>
    <property type="match status" value="2"/>
</dbReference>
<dbReference type="PANTHER" id="PTHR13318">
    <property type="entry name" value="PARTNER OF PAIRED, ISOFORM B-RELATED"/>
    <property type="match status" value="1"/>
</dbReference>
<name>A0A9D4NC43_DREPO</name>
<dbReference type="GO" id="GO:0019005">
    <property type="term" value="C:SCF ubiquitin ligase complex"/>
    <property type="evidence" value="ECO:0007669"/>
    <property type="project" value="TreeGrafter"/>
</dbReference>
<dbReference type="InterPro" id="IPR036047">
    <property type="entry name" value="F-box-like_dom_sf"/>
</dbReference>
<evidence type="ECO:0008006" key="4">
    <source>
        <dbReference type="Google" id="ProtNLM"/>
    </source>
</evidence>